<sequence length="63" mass="7181">MGMMVKKTIYLGQDYINRARKIFGVKTEKEAVNKALELAIIDDEIIQVHEEIGGKGEIEEVFK</sequence>
<dbReference type="RefSeq" id="WP_176226514.1">
    <property type="nucleotide sequence ID" value="NZ_BLRV01000041.1"/>
</dbReference>
<protein>
    <submittedName>
        <fullName evidence="1">Uncharacterized protein</fullName>
    </submittedName>
</protein>
<organism evidence="1 2">
    <name type="scientific">Candidatus Hakubella thermalkaliphila</name>
    <dbReference type="NCBI Taxonomy" id="2754717"/>
    <lineage>
        <taxon>Bacteria</taxon>
        <taxon>Bacillati</taxon>
        <taxon>Actinomycetota</taxon>
        <taxon>Actinomycetota incertae sedis</taxon>
        <taxon>Candidatus Hakubellales</taxon>
        <taxon>Candidatus Hakubellaceae</taxon>
        <taxon>Candidatus Hakubella</taxon>
    </lineage>
</organism>
<gene>
    <name evidence="1" type="ORF">HKBW3S06_00608</name>
</gene>
<name>A0A6V8NM39_9ACTN</name>
<dbReference type="Proteomes" id="UP000580051">
    <property type="component" value="Unassembled WGS sequence"/>
</dbReference>
<proteinExistence type="predicted"/>
<dbReference type="EMBL" id="BLRV01000041">
    <property type="protein sequence ID" value="GFP21382.1"/>
    <property type="molecule type" value="Genomic_DNA"/>
</dbReference>
<reference evidence="1 2" key="1">
    <citation type="journal article" date="2020" name="Front. Microbiol.">
        <title>Single-cell genomics of novel Actinobacteria with the Wood-Ljungdahl pathway discovered in a serpentinizing system.</title>
        <authorList>
            <person name="Merino N."/>
            <person name="Kawai M."/>
            <person name="Boyd E.S."/>
            <person name="Colman D.R."/>
            <person name="McGlynn S.E."/>
            <person name="Nealson K.H."/>
            <person name="Kurokawa K."/>
            <person name="Hongoh Y."/>
        </authorList>
    </citation>
    <scope>NUCLEOTIDE SEQUENCE [LARGE SCALE GENOMIC DNA]</scope>
    <source>
        <strain evidence="1 2">S06</strain>
    </source>
</reference>
<evidence type="ECO:0000313" key="1">
    <source>
        <dbReference type="EMBL" id="GFP21382.1"/>
    </source>
</evidence>
<comment type="caution">
    <text evidence="1">The sequence shown here is derived from an EMBL/GenBank/DDBJ whole genome shotgun (WGS) entry which is preliminary data.</text>
</comment>
<dbReference type="AlphaFoldDB" id="A0A6V8NM39"/>
<accession>A0A6V8NM39</accession>
<evidence type="ECO:0000313" key="2">
    <source>
        <dbReference type="Proteomes" id="UP000580051"/>
    </source>
</evidence>